<dbReference type="InterPro" id="IPR040314">
    <property type="entry name" value="DOP1"/>
</dbReference>
<comment type="subcellular location">
    <subcellularLocation>
        <location evidence="1">Golgi apparatus membrane</location>
        <topology evidence="1">Peripheral membrane protein</topology>
    </subcellularLocation>
</comment>
<dbReference type="GO" id="GO:0005768">
    <property type="term" value="C:endosome"/>
    <property type="evidence" value="ECO:0007669"/>
    <property type="project" value="TreeGrafter"/>
</dbReference>
<keyword evidence="5" id="KW-0472">Membrane</keyword>
<evidence type="ECO:0000256" key="1">
    <source>
        <dbReference type="ARBA" id="ARBA00004395"/>
    </source>
</evidence>
<evidence type="ECO:0000259" key="9">
    <source>
        <dbReference type="Pfam" id="PF24597"/>
    </source>
</evidence>
<dbReference type="GO" id="GO:0000139">
    <property type="term" value="C:Golgi membrane"/>
    <property type="evidence" value="ECO:0007669"/>
    <property type="project" value="UniProtKB-SubCell"/>
</dbReference>
<organism evidence="10 11">
    <name type="scientific">Coccidioides immitis H538.4</name>
    <dbReference type="NCBI Taxonomy" id="396776"/>
    <lineage>
        <taxon>Eukaryota</taxon>
        <taxon>Fungi</taxon>
        <taxon>Dikarya</taxon>
        <taxon>Ascomycota</taxon>
        <taxon>Pezizomycotina</taxon>
        <taxon>Eurotiomycetes</taxon>
        <taxon>Eurotiomycetidae</taxon>
        <taxon>Onygenales</taxon>
        <taxon>Onygenaceae</taxon>
        <taxon>Coccidioides</taxon>
    </lineage>
</organism>
<comment type="similarity">
    <text evidence="6">Belongs to the DOP1 family.</text>
</comment>
<evidence type="ECO:0000256" key="7">
    <source>
        <dbReference type="SAM" id="MobiDB-lite"/>
    </source>
</evidence>
<dbReference type="GO" id="GO:0006895">
    <property type="term" value="P:Golgi to endosome transport"/>
    <property type="evidence" value="ECO:0007669"/>
    <property type="project" value="InterPro"/>
</dbReference>
<feature type="domain" description="DOP1 N-terminal" evidence="8">
    <location>
        <begin position="90"/>
        <end position="304"/>
    </location>
</feature>
<dbReference type="Pfam" id="PF24597">
    <property type="entry name" value="TPR_DOP1_M"/>
    <property type="match status" value="1"/>
</dbReference>
<gene>
    <name evidence="10" type="ORF">CIHG_01273</name>
</gene>
<feature type="domain" description="DOP1-like middle TPR" evidence="9">
    <location>
        <begin position="338"/>
        <end position="498"/>
    </location>
</feature>
<evidence type="ECO:0000256" key="3">
    <source>
        <dbReference type="ARBA" id="ARBA00022927"/>
    </source>
</evidence>
<sequence>MSLDPASLARSSSPASSEASLPKNQSRAYEDGLKKDKAYRRYASNVERALSLFDTTLQEWADYISFLSRLLKALEVYGYIFALLKVSLAKTSLLALHNKHELIYHYAACIRPALKAILLSLLPGLEEETSEDFETTLRIVNRFRDISSEVKGNISASDSHAGSQYFWQCLFLASITSPTRRMGVLAYLNRYFPKLGGHAPWAAPLNQAHPEEETEISASIASLTSPEPGLLIRCFATGLADDQLLVQRNYLDLLVTHLPLHSPVLQTRISADDLELLVAAAAGVVIRRDMSLNRRLWTWFLGPDLAQNSDENGDSDLKSITSGRSMFPSEKGIPKSKYFARFGLVPLVNSIKGMIARKYTVPQERAKPFRISLSLMDRWEVGGLIVPEIFLPVLRNVQEYYRVATPKAFDEVLRSASAFFDGVESSLIFSELLTLVLDMNQDVSDKVLGNLRLARFAISHFNIKEEEMLTIHIPLLLLGTLLTMKTLSSTKENSEISKSAFDEASWIAHHLLDDNDRRKYDFG</sequence>
<dbReference type="VEuPathDB" id="FungiDB:CIHG_01273"/>
<evidence type="ECO:0000256" key="6">
    <source>
        <dbReference type="ARBA" id="ARBA00046326"/>
    </source>
</evidence>
<dbReference type="STRING" id="396776.A0A0J8RFU4"/>
<dbReference type="Pfam" id="PF04118">
    <property type="entry name" value="Dopey_N"/>
    <property type="match status" value="2"/>
</dbReference>
<dbReference type="AlphaFoldDB" id="A0A0J8RFU4"/>
<keyword evidence="4" id="KW-0333">Golgi apparatus</keyword>
<dbReference type="InterPro" id="IPR056458">
    <property type="entry name" value="TPR_DOP1_M"/>
</dbReference>
<dbReference type="GO" id="GO:0005829">
    <property type="term" value="C:cytosol"/>
    <property type="evidence" value="ECO:0007669"/>
    <property type="project" value="GOC"/>
</dbReference>
<name>A0A0J8RFU4_COCIT</name>
<reference evidence="11" key="1">
    <citation type="journal article" date="2010" name="Genome Res.">
        <title>Population genomic sequencing of Coccidioides fungi reveals recent hybridization and transposon control.</title>
        <authorList>
            <person name="Neafsey D.E."/>
            <person name="Barker B.M."/>
            <person name="Sharpton T.J."/>
            <person name="Stajich J.E."/>
            <person name="Park D.J."/>
            <person name="Whiston E."/>
            <person name="Hung C.-Y."/>
            <person name="McMahan C."/>
            <person name="White J."/>
            <person name="Sykes S."/>
            <person name="Heiman D."/>
            <person name="Young S."/>
            <person name="Zeng Q."/>
            <person name="Abouelleil A."/>
            <person name="Aftuck L."/>
            <person name="Bessette D."/>
            <person name="Brown A."/>
            <person name="FitzGerald M."/>
            <person name="Lui A."/>
            <person name="Macdonald J.P."/>
            <person name="Priest M."/>
            <person name="Orbach M.J."/>
            <person name="Galgiani J.N."/>
            <person name="Kirkland T.N."/>
            <person name="Cole G.T."/>
            <person name="Birren B.W."/>
            <person name="Henn M.R."/>
            <person name="Taylor J.W."/>
            <person name="Rounsley S.D."/>
        </authorList>
    </citation>
    <scope>NUCLEOTIDE SEQUENCE [LARGE SCALE GENOMIC DNA]</scope>
    <source>
        <strain evidence="11">H538.4</strain>
    </source>
</reference>
<dbReference type="PANTHER" id="PTHR14042:SF24">
    <property type="entry name" value="PROTEIN DOPEY-1 HOMOLOG"/>
    <property type="match status" value="1"/>
</dbReference>
<protein>
    <recommendedName>
        <fullName evidence="12">Dopey N-terminal domain-containing protein</fullName>
    </recommendedName>
</protein>
<dbReference type="GO" id="GO:0015031">
    <property type="term" value="P:protein transport"/>
    <property type="evidence" value="ECO:0007669"/>
    <property type="project" value="UniProtKB-KW"/>
</dbReference>
<evidence type="ECO:0008006" key="12">
    <source>
        <dbReference type="Google" id="ProtNLM"/>
    </source>
</evidence>
<keyword evidence="2" id="KW-0813">Transport</keyword>
<feature type="domain" description="DOP1 N-terminal" evidence="8">
    <location>
        <begin position="36"/>
        <end position="76"/>
    </location>
</feature>
<evidence type="ECO:0000259" key="8">
    <source>
        <dbReference type="Pfam" id="PF04118"/>
    </source>
</evidence>
<dbReference type="InterPro" id="IPR007249">
    <property type="entry name" value="DOP1_N"/>
</dbReference>
<dbReference type="Proteomes" id="UP000054563">
    <property type="component" value="Unassembled WGS sequence"/>
</dbReference>
<dbReference type="PANTHER" id="PTHR14042">
    <property type="entry name" value="DOPEY-RELATED"/>
    <property type="match status" value="1"/>
</dbReference>
<proteinExistence type="inferred from homology"/>
<accession>A0A0J8RFU4</accession>
<keyword evidence="3" id="KW-0653">Protein transport</keyword>
<evidence type="ECO:0000256" key="4">
    <source>
        <dbReference type="ARBA" id="ARBA00023034"/>
    </source>
</evidence>
<evidence type="ECO:0000313" key="11">
    <source>
        <dbReference type="Proteomes" id="UP000054563"/>
    </source>
</evidence>
<evidence type="ECO:0000256" key="2">
    <source>
        <dbReference type="ARBA" id="ARBA00022448"/>
    </source>
</evidence>
<dbReference type="GO" id="GO:0005802">
    <property type="term" value="C:trans-Golgi network"/>
    <property type="evidence" value="ECO:0007669"/>
    <property type="project" value="TreeGrafter"/>
</dbReference>
<feature type="region of interest" description="Disordered" evidence="7">
    <location>
        <begin position="1"/>
        <end position="28"/>
    </location>
</feature>
<feature type="compositionally biased region" description="Low complexity" evidence="7">
    <location>
        <begin position="1"/>
        <end position="22"/>
    </location>
</feature>
<dbReference type="EMBL" id="DS016983">
    <property type="protein sequence ID" value="KMU83491.1"/>
    <property type="molecule type" value="Genomic_DNA"/>
</dbReference>
<evidence type="ECO:0000313" key="10">
    <source>
        <dbReference type="EMBL" id="KMU83491.1"/>
    </source>
</evidence>
<evidence type="ECO:0000256" key="5">
    <source>
        <dbReference type="ARBA" id="ARBA00023136"/>
    </source>
</evidence>